<dbReference type="Gene3D" id="3.40.50.720">
    <property type="entry name" value="NAD(P)-binding Rossmann-like Domain"/>
    <property type="match status" value="1"/>
</dbReference>
<dbReference type="InterPro" id="IPR011032">
    <property type="entry name" value="GroES-like_sf"/>
</dbReference>
<dbReference type="Pfam" id="PF00107">
    <property type="entry name" value="ADH_zinc_N"/>
    <property type="match status" value="1"/>
</dbReference>
<dbReference type="Proteomes" id="UP000663870">
    <property type="component" value="Unassembled WGS sequence"/>
</dbReference>
<dbReference type="EMBL" id="CAJNOL010000787">
    <property type="protein sequence ID" value="CAF1199466.1"/>
    <property type="molecule type" value="Genomic_DNA"/>
</dbReference>
<evidence type="ECO:0000256" key="3">
    <source>
        <dbReference type="ARBA" id="ARBA00023002"/>
    </source>
</evidence>
<dbReference type="SUPFAM" id="SSF51735">
    <property type="entry name" value="NAD(P)-binding Rossmann-fold domains"/>
    <property type="match status" value="1"/>
</dbReference>
<dbReference type="EMBL" id="CAJNOH010000174">
    <property type="protein sequence ID" value="CAF0926769.1"/>
    <property type="molecule type" value="Genomic_DNA"/>
</dbReference>
<feature type="domain" description="Enoyl reductase (ER)" evidence="5">
    <location>
        <begin position="22"/>
        <end position="353"/>
    </location>
</feature>
<dbReference type="GO" id="GO:0008270">
    <property type="term" value="F:zinc ion binding"/>
    <property type="evidence" value="ECO:0007669"/>
    <property type="project" value="InterPro"/>
</dbReference>
<comment type="cofactor">
    <cofactor evidence="4">
        <name>Zn(2+)</name>
        <dbReference type="ChEBI" id="CHEBI:29105"/>
    </cofactor>
</comment>
<dbReference type="SMART" id="SM00829">
    <property type="entry name" value="PKS_ER"/>
    <property type="match status" value="1"/>
</dbReference>
<dbReference type="Proteomes" id="UP000663854">
    <property type="component" value="Unassembled WGS sequence"/>
</dbReference>
<dbReference type="InterPro" id="IPR050129">
    <property type="entry name" value="Zn_alcohol_dh"/>
</dbReference>
<dbReference type="Gene3D" id="3.90.180.10">
    <property type="entry name" value="Medium-chain alcohol dehydrogenases, catalytic domain"/>
    <property type="match status" value="1"/>
</dbReference>
<proteinExistence type="inferred from homology"/>
<dbReference type="InterPro" id="IPR036291">
    <property type="entry name" value="NAD(P)-bd_dom_sf"/>
</dbReference>
<dbReference type="CDD" id="cd08239">
    <property type="entry name" value="THR_DH_like"/>
    <property type="match status" value="1"/>
</dbReference>
<evidence type="ECO:0000256" key="2">
    <source>
        <dbReference type="ARBA" id="ARBA00022833"/>
    </source>
</evidence>
<dbReference type="GO" id="GO:0016491">
    <property type="term" value="F:oxidoreductase activity"/>
    <property type="evidence" value="ECO:0007669"/>
    <property type="project" value="UniProtKB-KW"/>
</dbReference>
<evidence type="ECO:0000313" key="6">
    <source>
        <dbReference type="EMBL" id="CAF0926769.1"/>
    </source>
</evidence>
<keyword evidence="1 4" id="KW-0479">Metal-binding</keyword>
<keyword evidence="2 4" id="KW-0862">Zinc</keyword>
<dbReference type="Pfam" id="PF08240">
    <property type="entry name" value="ADH_N"/>
    <property type="match status" value="1"/>
</dbReference>
<protein>
    <recommendedName>
        <fullName evidence="5">Enoyl reductase (ER) domain-containing protein</fullName>
    </recommendedName>
</protein>
<dbReference type="EMBL" id="CAJNOL010000805">
    <property type="protein sequence ID" value="CAF1204481.1"/>
    <property type="molecule type" value="Genomic_DNA"/>
</dbReference>
<accession>A0A814WF71</accession>
<keyword evidence="9" id="KW-1185">Reference proteome</keyword>
<comment type="similarity">
    <text evidence="4">Belongs to the zinc-containing alcohol dehydrogenase family.</text>
</comment>
<keyword evidence="3" id="KW-0560">Oxidoreductase</keyword>
<gene>
    <name evidence="7" type="ORF">JXQ802_LOCUS24334</name>
    <name evidence="8" type="ORF">JXQ802_LOCUS24611</name>
    <name evidence="6" type="ORF">PYM288_LOCUS10833</name>
</gene>
<dbReference type="SUPFAM" id="SSF50129">
    <property type="entry name" value="GroES-like"/>
    <property type="match status" value="1"/>
</dbReference>
<dbReference type="InterPro" id="IPR013149">
    <property type="entry name" value="ADH-like_C"/>
</dbReference>
<dbReference type="AlphaFoldDB" id="A0A814WF71"/>
<evidence type="ECO:0000256" key="1">
    <source>
        <dbReference type="ARBA" id="ARBA00022723"/>
    </source>
</evidence>
<dbReference type="InterPro" id="IPR002328">
    <property type="entry name" value="ADH_Zn_CS"/>
</dbReference>
<name>A0A814WF71_9BILA</name>
<comment type="caution">
    <text evidence="8">The sequence shown here is derived from an EMBL/GenBank/DDBJ whole genome shotgun (WGS) entry which is preliminary data.</text>
</comment>
<dbReference type="InterPro" id="IPR020843">
    <property type="entry name" value="ER"/>
</dbReference>
<evidence type="ECO:0000313" key="7">
    <source>
        <dbReference type="EMBL" id="CAF1199466.1"/>
    </source>
</evidence>
<dbReference type="PANTHER" id="PTHR43401:SF2">
    <property type="entry name" value="L-THREONINE 3-DEHYDROGENASE"/>
    <property type="match status" value="1"/>
</dbReference>
<dbReference type="InterPro" id="IPR013154">
    <property type="entry name" value="ADH-like_N"/>
</dbReference>
<sequence>MITSKETEERNTKMMRGVILPGNSTVEFRELPIPQPGKGQVLVKIKASSICGSDIRAIYREHLGTGDEKYRNVIAGHEPCGIIVSVGECCKRFRIGDRVIIYHISGCGLCWDCQQGYMISCHSPDTRAAYGWQRDGGHAPYLLAEENTCIALPNNLTYDDGALIACGFGTVWEALTRVNVNGKDRVLVTGLGPVGLAACMLARALGAQSIFGLDISAERKALAKELKVVDAIVETIDQTLILTDQQGCEVTIDCSGSPQGRHFALEATRQWGRCVFVGEGNNVQFDVSPLLIHKQITLYGSWVTSLGHMTELTERLSRWNLHPEMIVTHRFLLDEAEKAYKIAAEGHCGKVVIVFNDDE</sequence>
<organism evidence="8 9">
    <name type="scientific">Rotaria sordida</name>
    <dbReference type="NCBI Taxonomy" id="392033"/>
    <lineage>
        <taxon>Eukaryota</taxon>
        <taxon>Metazoa</taxon>
        <taxon>Spiralia</taxon>
        <taxon>Gnathifera</taxon>
        <taxon>Rotifera</taxon>
        <taxon>Eurotatoria</taxon>
        <taxon>Bdelloidea</taxon>
        <taxon>Philodinida</taxon>
        <taxon>Philodinidae</taxon>
        <taxon>Rotaria</taxon>
    </lineage>
</organism>
<dbReference type="PROSITE" id="PS00059">
    <property type="entry name" value="ADH_ZINC"/>
    <property type="match status" value="1"/>
</dbReference>
<evidence type="ECO:0000256" key="4">
    <source>
        <dbReference type="RuleBase" id="RU361277"/>
    </source>
</evidence>
<evidence type="ECO:0000259" key="5">
    <source>
        <dbReference type="SMART" id="SM00829"/>
    </source>
</evidence>
<evidence type="ECO:0000313" key="9">
    <source>
        <dbReference type="Proteomes" id="UP000663870"/>
    </source>
</evidence>
<evidence type="ECO:0000313" key="8">
    <source>
        <dbReference type="EMBL" id="CAF1204481.1"/>
    </source>
</evidence>
<dbReference type="PANTHER" id="PTHR43401">
    <property type="entry name" value="L-THREONINE 3-DEHYDROGENASE"/>
    <property type="match status" value="1"/>
</dbReference>
<reference evidence="8" key="1">
    <citation type="submission" date="2021-02" db="EMBL/GenBank/DDBJ databases">
        <authorList>
            <person name="Nowell W R."/>
        </authorList>
    </citation>
    <scope>NUCLEOTIDE SEQUENCE</scope>
</reference>